<dbReference type="EMBL" id="CAJNNW010029672">
    <property type="protein sequence ID" value="CAE8701070.1"/>
    <property type="molecule type" value="Genomic_DNA"/>
</dbReference>
<evidence type="ECO:0000313" key="2">
    <source>
        <dbReference type="EMBL" id="CAE8701070.1"/>
    </source>
</evidence>
<evidence type="ECO:0000313" key="3">
    <source>
        <dbReference type="Proteomes" id="UP000626109"/>
    </source>
</evidence>
<proteinExistence type="predicted"/>
<feature type="transmembrane region" description="Helical" evidence="1">
    <location>
        <begin position="46"/>
        <end position="73"/>
    </location>
</feature>
<sequence length="177" mass="19422">MAAEPAFQQLRDGGEEDFDALCPCTCCCSCCRLLRDALADDRGRKLVLATGFGLLVTVVLFPEPLLEFLAQVFQVSAYILRPLLLVEELVPKPLLVISVFIAVTATICYLCAKNLQLAVAVTAGVASLGVNCRSLFCLVFYPWISAHEAGQFHIPGSWASERLRVYQGVLFSCFWVV</sequence>
<feature type="transmembrane region" description="Helical" evidence="1">
    <location>
        <begin position="93"/>
        <end position="112"/>
    </location>
</feature>
<accession>A0A813KA21</accession>
<keyword evidence="1" id="KW-0812">Transmembrane</keyword>
<evidence type="ECO:0000256" key="1">
    <source>
        <dbReference type="SAM" id="Phobius"/>
    </source>
</evidence>
<gene>
    <name evidence="2" type="ORF">PGLA2088_LOCUS31881</name>
</gene>
<protein>
    <submittedName>
        <fullName evidence="2">Uncharacterized protein</fullName>
    </submittedName>
</protein>
<keyword evidence="1" id="KW-1133">Transmembrane helix</keyword>
<name>A0A813KA21_POLGL</name>
<organism evidence="2 3">
    <name type="scientific">Polarella glacialis</name>
    <name type="common">Dinoflagellate</name>
    <dbReference type="NCBI Taxonomy" id="89957"/>
    <lineage>
        <taxon>Eukaryota</taxon>
        <taxon>Sar</taxon>
        <taxon>Alveolata</taxon>
        <taxon>Dinophyceae</taxon>
        <taxon>Suessiales</taxon>
        <taxon>Suessiaceae</taxon>
        <taxon>Polarella</taxon>
    </lineage>
</organism>
<dbReference type="AlphaFoldDB" id="A0A813KA21"/>
<comment type="caution">
    <text evidence="2">The sequence shown here is derived from an EMBL/GenBank/DDBJ whole genome shotgun (WGS) entry which is preliminary data.</text>
</comment>
<dbReference type="Proteomes" id="UP000626109">
    <property type="component" value="Unassembled WGS sequence"/>
</dbReference>
<reference evidence="2" key="1">
    <citation type="submission" date="2021-02" db="EMBL/GenBank/DDBJ databases">
        <authorList>
            <person name="Dougan E. K."/>
            <person name="Rhodes N."/>
            <person name="Thang M."/>
            <person name="Chan C."/>
        </authorList>
    </citation>
    <scope>NUCLEOTIDE SEQUENCE</scope>
</reference>
<keyword evidence="1" id="KW-0472">Membrane</keyword>